<dbReference type="EMBL" id="BAAAQM010000071">
    <property type="protein sequence ID" value="GAA2001366.1"/>
    <property type="molecule type" value="Genomic_DNA"/>
</dbReference>
<sequence>MDGADVAGALVELLDAEAEPLVPLSGAAPGVDPPPPPPHAASELNVSAAPTSIAARRCNPVTLIIDPP</sequence>
<keyword evidence="3" id="KW-1185">Reference proteome</keyword>
<evidence type="ECO:0000313" key="3">
    <source>
        <dbReference type="Proteomes" id="UP001499854"/>
    </source>
</evidence>
<name>A0ABP5EL59_9ACTN</name>
<comment type="caution">
    <text evidence="2">The sequence shown here is derived from an EMBL/GenBank/DDBJ whole genome shotgun (WGS) entry which is preliminary data.</text>
</comment>
<organism evidence="2 3">
    <name type="scientific">Catenulispora subtropica</name>
    <dbReference type="NCBI Taxonomy" id="450798"/>
    <lineage>
        <taxon>Bacteria</taxon>
        <taxon>Bacillati</taxon>
        <taxon>Actinomycetota</taxon>
        <taxon>Actinomycetes</taxon>
        <taxon>Catenulisporales</taxon>
        <taxon>Catenulisporaceae</taxon>
        <taxon>Catenulispora</taxon>
    </lineage>
</organism>
<gene>
    <name evidence="2" type="ORF">GCM10009838_78940</name>
</gene>
<evidence type="ECO:0000313" key="2">
    <source>
        <dbReference type="EMBL" id="GAA2001366.1"/>
    </source>
</evidence>
<dbReference type="Proteomes" id="UP001499854">
    <property type="component" value="Unassembled WGS sequence"/>
</dbReference>
<reference evidence="3" key="1">
    <citation type="journal article" date="2019" name="Int. J. Syst. Evol. Microbiol.">
        <title>The Global Catalogue of Microorganisms (GCM) 10K type strain sequencing project: providing services to taxonomists for standard genome sequencing and annotation.</title>
        <authorList>
            <consortium name="The Broad Institute Genomics Platform"/>
            <consortium name="The Broad Institute Genome Sequencing Center for Infectious Disease"/>
            <person name="Wu L."/>
            <person name="Ma J."/>
        </authorList>
    </citation>
    <scope>NUCLEOTIDE SEQUENCE [LARGE SCALE GENOMIC DNA]</scope>
    <source>
        <strain evidence="3">JCM 16013</strain>
    </source>
</reference>
<feature type="region of interest" description="Disordered" evidence="1">
    <location>
        <begin position="24"/>
        <end position="43"/>
    </location>
</feature>
<proteinExistence type="predicted"/>
<protein>
    <submittedName>
        <fullName evidence="2">Uncharacterized protein</fullName>
    </submittedName>
</protein>
<evidence type="ECO:0000256" key="1">
    <source>
        <dbReference type="SAM" id="MobiDB-lite"/>
    </source>
</evidence>
<accession>A0ABP5EL59</accession>